<name>A0A4Y7PWU1_9AGAM</name>
<dbReference type="EMBL" id="ML170193">
    <property type="protein sequence ID" value="TDL19873.1"/>
    <property type="molecule type" value="Genomic_DNA"/>
</dbReference>
<reference evidence="4 5" key="1">
    <citation type="submission" date="2018-06" db="EMBL/GenBank/DDBJ databases">
        <title>A transcriptomic atlas of mushroom development highlights an independent origin of complex multicellularity.</title>
        <authorList>
            <consortium name="DOE Joint Genome Institute"/>
            <person name="Krizsan K."/>
            <person name="Almasi E."/>
            <person name="Merenyi Z."/>
            <person name="Sahu N."/>
            <person name="Viragh M."/>
            <person name="Koszo T."/>
            <person name="Mondo S."/>
            <person name="Kiss B."/>
            <person name="Balint B."/>
            <person name="Kues U."/>
            <person name="Barry K."/>
            <person name="Hegedus J.C."/>
            <person name="Henrissat B."/>
            <person name="Johnson J."/>
            <person name="Lipzen A."/>
            <person name="Ohm R."/>
            <person name="Nagy I."/>
            <person name="Pangilinan J."/>
            <person name="Yan J."/>
            <person name="Xiong Y."/>
            <person name="Grigoriev I.V."/>
            <person name="Hibbett D.S."/>
            <person name="Nagy L.G."/>
        </authorList>
    </citation>
    <scope>NUCLEOTIDE SEQUENCE [LARGE SCALE GENOMIC DNA]</scope>
    <source>
        <strain evidence="4 5">SZMC22713</strain>
    </source>
</reference>
<dbReference type="Gene3D" id="3.30.560.10">
    <property type="entry name" value="Glucose Oxidase, domain 3"/>
    <property type="match status" value="1"/>
</dbReference>
<dbReference type="Proteomes" id="UP000294933">
    <property type="component" value="Unassembled WGS sequence"/>
</dbReference>
<dbReference type="OrthoDB" id="269227at2759"/>
<dbReference type="PANTHER" id="PTHR11552">
    <property type="entry name" value="GLUCOSE-METHANOL-CHOLINE GMC OXIDOREDUCTASE"/>
    <property type="match status" value="1"/>
</dbReference>
<dbReference type="InterPro" id="IPR036188">
    <property type="entry name" value="FAD/NAD-bd_sf"/>
</dbReference>
<dbReference type="VEuPathDB" id="FungiDB:BD410DRAFT_679339"/>
<proteinExistence type="inferred from homology"/>
<feature type="non-terminal residue" evidence="4">
    <location>
        <position position="1"/>
    </location>
</feature>
<evidence type="ECO:0000313" key="5">
    <source>
        <dbReference type="Proteomes" id="UP000294933"/>
    </source>
</evidence>
<dbReference type="Gene3D" id="3.50.50.60">
    <property type="entry name" value="FAD/NAD(P)-binding domain"/>
    <property type="match status" value="1"/>
</dbReference>
<dbReference type="PANTHER" id="PTHR11552:SF147">
    <property type="entry name" value="CHOLINE DEHYDROGENASE, MITOCHONDRIAL"/>
    <property type="match status" value="1"/>
</dbReference>
<comment type="similarity">
    <text evidence="2">Belongs to the GMC oxidoreductase family.</text>
</comment>
<feature type="domain" description="Glucose-methanol-choline oxidoreductase C-terminal" evidence="3">
    <location>
        <begin position="2"/>
        <end position="68"/>
    </location>
</feature>
<sequence>SDDDVKTWLRQNSNPVWHPVAWIGLSPQDSVVAPDLHVQGFLGLGVIDASVFPSQISGHPCVVVIAMAERASDMIK</sequence>
<evidence type="ECO:0000259" key="3">
    <source>
        <dbReference type="Pfam" id="PF05199"/>
    </source>
</evidence>
<evidence type="ECO:0000256" key="2">
    <source>
        <dbReference type="ARBA" id="ARBA00010790"/>
    </source>
</evidence>
<dbReference type="GO" id="GO:0016614">
    <property type="term" value="F:oxidoreductase activity, acting on CH-OH group of donors"/>
    <property type="evidence" value="ECO:0007669"/>
    <property type="project" value="InterPro"/>
</dbReference>
<dbReference type="SUPFAM" id="SSF51905">
    <property type="entry name" value="FAD/NAD(P)-binding domain"/>
    <property type="match status" value="1"/>
</dbReference>
<comment type="cofactor">
    <cofactor evidence="1">
        <name>FAD</name>
        <dbReference type="ChEBI" id="CHEBI:57692"/>
    </cofactor>
</comment>
<dbReference type="AlphaFoldDB" id="A0A4Y7PWU1"/>
<evidence type="ECO:0000256" key="1">
    <source>
        <dbReference type="ARBA" id="ARBA00001974"/>
    </source>
</evidence>
<keyword evidence="5" id="KW-1185">Reference proteome</keyword>
<feature type="non-terminal residue" evidence="4">
    <location>
        <position position="76"/>
    </location>
</feature>
<gene>
    <name evidence="4" type="ORF">BD410DRAFT_679339</name>
</gene>
<dbReference type="STRING" id="50990.A0A4Y7PWU1"/>
<organism evidence="4 5">
    <name type="scientific">Rickenella mellea</name>
    <dbReference type="NCBI Taxonomy" id="50990"/>
    <lineage>
        <taxon>Eukaryota</taxon>
        <taxon>Fungi</taxon>
        <taxon>Dikarya</taxon>
        <taxon>Basidiomycota</taxon>
        <taxon>Agaricomycotina</taxon>
        <taxon>Agaricomycetes</taxon>
        <taxon>Hymenochaetales</taxon>
        <taxon>Rickenellaceae</taxon>
        <taxon>Rickenella</taxon>
    </lineage>
</organism>
<dbReference type="InterPro" id="IPR007867">
    <property type="entry name" value="GMC_OxRtase_C"/>
</dbReference>
<dbReference type="GO" id="GO:0050660">
    <property type="term" value="F:flavin adenine dinucleotide binding"/>
    <property type="evidence" value="ECO:0007669"/>
    <property type="project" value="InterPro"/>
</dbReference>
<protein>
    <recommendedName>
        <fullName evidence="3">Glucose-methanol-choline oxidoreductase C-terminal domain-containing protein</fullName>
    </recommendedName>
</protein>
<dbReference type="InterPro" id="IPR012132">
    <property type="entry name" value="GMC_OxRdtase"/>
</dbReference>
<dbReference type="Pfam" id="PF05199">
    <property type="entry name" value="GMC_oxred_C"/>
    <property type="match status" value="1"/>
</dbReference>
<evidence type="ECO:0000313" key="4">
    <source>
        <dbReference type="EMBL" id="TDL19873.1"/>
    </source>
</evidence>
<accession>A0A4Y7PWU1</accession>